<feature type="transmembrane region" description="Helical" evidence="1">
    <location>
        <begin position="550"/>
        <end position="568"/>
    </location>
</feature>
<keyword evidence="5" id="KW-1185">Reference proteome</keyword>
<feature type="signal peptide" evidence="2">
    <location>
        <begin position="1"/>
        <end position="19"/>
    </location>
</feature>
<evidence type="ECO:0000313" key="5">
    <source>
        <dbReference type="Proteomes" id="UP001516400"/>
    </source>
</evidence>
<evidence type="ECO:0000313" key="4">
    <source>
        <dbReference type="EMBL" id="KAL3277718.1"/>
    </source>
</evidence>
<evidence type="ECO:0000256" key="1">
    <source>
        <dbReference type="SAM" id="Phobius"/>
    </source>
</evidence>
<proteinExistence type="predicted"/>
<keyword evidence="2" id="KW-0732">Signal</keyword>
<sequence>MEIFVYLCLLVTFSNIALAEPTTTIRYVYNSSDLSYYSNGDIEEHKTRPDMMWFRDLYDHHKWNKYAKMLEDSRCKEDLLTYITELYNGTSWATKIYDSAGRYYGQFLFGHDYWLGSYSLCQELANNVTNTEVPPFPVKFFMMKLRININRQLTPVEVKVSQHRSNRNETRQLNIGECLPASCSYSDIRVLLSQEPKQGATINIIDIRKVPGTYSLLNDVKFSIVGGTALAVGVIIFIASIVEVLLKKKNKVKKEDPDSENNNTSPEGLKGSRELVLNKNKSTNNFMLRLLLAFSAIENGKKILNVDYVSKNSIACLHGLRFFSILWIILVHTYLEIFSIAGNKNMRILTERTFFYQTISNATFSVDTFFFISGLLVTVTYFRSEAKKEKPMKEQSTCNVIQNYTGKFSLMMFYRFFRLTPAYMFVLGVNELILRYLHNASVFSPAIIDHITCSEYWWRNALYINNFFPQTEFCMLWSWYIANDTQFYIIASILLLIAVRSNRHLKIAATLIGVFMITSWITTFIIAMKYDYVARVEEPFTLFDQLYDKPWMRIGPYLVGMVIGYYLFKVDCKIRLSYLVVVFGWVLSLGCLAGLVYGLGREGLVVPASAFYASLGHTAWGLSLAWITIACIGGYGGPLNSLLGCKLLVPLSRLTYCAYLIHPVLMCLTSFLLDGPIHLHNVFLMVIFCGNAVIAFLSAFLISLAFEAPVVNLLKIII</sequence>
<evidence type="ECO:0000256" key="2">
    <source>
        <dbReference type="SAM" id="SignalP"/>
    </source>
</evidence>
<reference evidence="4 5" key="1">
    <citation type="journal article" date="2021" name="BMC Biol.">
        <title>Horizontally acquired antibacterial genes associated with adaptive radiation of ladybird beetles.</title>
        <authorList>
            <person name="Li H.S."/>
            <person name="Tang X.F."/>
            <person name="Huang Y.H."/>
            <person name="Xu Z.Y."/>
            <person name="Chen M.L."/>
            <person name="Du X.Y."/>
            <person name="Qiu B.Y."/>
            <person name="Chen P.T."/>
            <person name="Zhang W."/>
            <person name="Slipinski A."/>
            <person name="Escalona H.E."/>
            <person name="Waterhouse R.M."/>
            <person name="Zwick A."/>
            <person name="Pang H."/>
        </authorList>
    </citation>
    <scope>NUCLEOTIDE SEQUENCE [LARGE SCALE GENOMIC DNA]</scope>
    <source>
        <strain evidence="4">SYSU2018</strain>
    </source>
</reference>
<dbReference type="EMBL" id="JABFTP020000103">
    <property type="protein sequence ID" value="KAL3277718.1"/>
    <property type="molecule type" value="Genomic_DNA"/>
</dbReference>
<dbReference type="InterPro" id="IPR006621">
    <property type="entry name" value="Nose-resist-to-fluoxetine_N"/>
</dbReference>
<feature type="transmembrane region" description="Helical" evidence="1">
    <location>
        <begin position="619"/>
        <end position="642"/>
    </location>
</feature>
<keyword evidence="1" id="KW-1133">Transmembrane helix</keyword>
<feature type="transmembrane region" description="Helical" evidence="1">
    <location>
        <begin position="679"/>
        <end position="706"/>
    </location>
</feature>
<feature type="transmembrane region" description="Helical" evidence="1">
    <location>
        <begin position="320"/>
        <end position="342"/>
    </location>
</feature>
<evidence type="ECO:0000259" key="3">
    <source>
        <dbReference type="SMART" id="SM00703"/>
    </source>
</evidence>
<dbReference type="AlphaFoldDB" id="A0ABD2NGC3"/>
<gene>
    <name evidence="4" type="ORF">HHI36_013061</name>
</gene>
<dbReference type="SMART" id="SM00703">
    <property type="entry name" value="NRF"/>
    <property type="match status" value="1"/>
</dbReference>
<dbReference type="InterPro" id="IPR052728">
    <property type="entry name" value="O2_lipid_transport_reg"/>
</dbReference>
<feature type="transmembrane region" description="Helical" evidence="1">
    <location>
        <begin position="511"/>
        <end position="530"/>
    </location>
</feature>
<accession>A0ABD2NGC3</accession>
<organism evidence="4 5">
    <name type="scientific">Cryptolaemus montrouzieri</name>
    <dbReference type="NCBI Taxonomy" id="559131"/>
    <lineage>
        <taxon>Eukaryota</taxon>
        <taxon>Metazoa</taxon>
        <taxon>Ecdysozoa</taxon>
        <taxon>Arthropoda</taxon>
        <taxon>Hexapoda</taxon>
        <taxon>Insecta</taxon>
        <taxon>Pterygota</taxon>
        <taxon>Neoptera</taxon>
        <taxon>Endopterygota</taxon>
        <taxon>Coleoptera</taxon>
        <taxon>Polyphaga</taxon>
        <taxon>Cucujiformia</taxon>
        <taxon>Coccinelloidea</taxon>
        <taxon>Coccinellidae</taxon>
        <taxon>Scymninae</taxon>
        <taxon>Scymnini</taxon>
        <taxon>Cryptolaemus</taxon>
    </lineage>
</organism>
<comment type="caution">
    <text evidence="4">The sequence shown here is derived from an EMBL/GenBank/DDBJ whole genome shotgun (WGS) entry which is preliminary data.</text>
</comment>
<name>A0ABD2NGC3_9CUCU</name>
<feature type="transmembrane region" description="Helical" evidence="1">
    <location>
        <begin position="362"/>
        <end position="382"/>
    </location>
</feature>
<keyword evidence="1" id="KW-0812">Transmembrane</keyword>
<feature type="transmembrane region" description="Helical" evidence="1">
    <location>
        <begin position="477"/>
        <end position="499"/>
    </location>
</feature>
<keyword evidence="1" id="KW-0472">Membrane</keyword>
<feature type="transmembrane region" description="Helical" evidence="1">
    <location>
        <begin position="654"/>
        <end position="673"/>
    </location>
</feature>
<dbReference type="Proteomes" id="UP001516400">
    <property type="component" value="Unassembled WGS sequence"/>
</dbReference>
<feature type="transmembrane region" description="Helical" evidence="1">
    <location>
        <begin position="224"/>
        <end position="246"/>
    </location>
</feature>
<feature type="transmembrane region" description="Helical" evidence="1">
    <location>
        <begin position="580"/>
        <end position="599"/>
    </location>
</feature>
<feature type="transmembrane region" description="Helical" evidence="1">
    <location>
        <begin position="416"/>
        <end position="437"/>
    </location>
</feature>
<dbReference type="Pfam" id="PF20146">
    <property type="entry name" value="NRF"/>
    <property type="match status" value="1"/>
</dbReference>
<dbReference type="PANTHER" id="PTHR11161">
    <property type="entry name" value="O-ACYLTRANSFERASE"/>
    <property type="match status" value="1"/>
</dbReference>
<feature type="domain" description="Nose resistant-to-fluoxetine protein N-terminal" evidence="3">
    <location>
        <begin position="72"/>
        <end position="209"/>
    </location>
</feature>
<dbReference type="PANTHER" id="PTHR11161:SF69">
    <property type="entry name" value="NOSE RESISTANT TO FLUOXETINE PROTEIN 6-LIKE PROTEIN"/>
    <property type="match status" value="1"/>
</dbReference>
<dbReference type="Pfam" id="PF01757">
    <property type="entry name" value="Acyl_transf_3"/>
    <property type="match status" value="1"/>
</dbReference>
<dbReference type="InterPro" id="IPR002656">
    <property type="entry name" value="Acyl_transf_3_dom"/>
</dbReference>
<feature type="chain" id="PRO_5044792153" description="Nose resistant-to-fluoxetine protein N-terminal domain-containing protein" evidence="2">
    <location>
        <begin position="20"/>
        <end position="718"/>
    </location>
</feature>
<protein>
    <recommendedName>
        <fullName evidence="3">Nose resistant-to-fluoxetine protein N-terminal domain-containing protein</fullName>
    </recommendedName>
</protein>